<protein>
    <recommendedName>
        <fullName evidence="4">DUF4190 domain-containing protein</fullName>
    </recommendedName>
</protein>
<dbReference type="InterPro" id="IPR011655">
    <property type="entry name" value="MpPF26"/>
</dbReference>
<dbReference type="EMBL" id="LMAI01000004">
    <property type="protein sequence ID" value="KUJ56324.1"/>
    <property type="molecule type" value="Genomic_DNA"/>
</dbReference>
<sequence>MNQQKLPNATAVLVLGIVSIVGCCCYGLLGLIAGIIALVLYNKDNALYQQNPTLYSDYNNLKTGRILSIIGIALSTLYILTIIIIGFTLGWDALTNQELMQERLQDFQNR</sequence>
<dbReference type="PROSITE" id="PS51257">
    <property type="entry name" value="PROKAR_LIPOPROTEIN"/>
    <property type="match status" value="1"/>
</dbReference>
<keyword evidence="1" id="KW-0472">Membrane</keyword>
<gene>
    <name evidence="2" type="ORF">AR686_07085</name>
</gene>
<feature type="transmembrane region" description="Helical" evidence="1">
    <location>
        <begin position="66"/>
        <end position="91"/>
    </location>
</feature>
<accession>A0A117KBP4</accession>
<feature type="transmembrane region" description="Helical" evidence="1">
    <location>
        <begin position="12"/>
        <end position="41"/>
    </location>
</feature>
<dbReference type="NCBIfam" id="NF040945">
    <property type="entry name" value="CCC_membrane"/>
    <property type="match status" value="1"/>
</dbReference>
<proteinExistence type="predicted"/>
<keyword evidence="1" id="KW-0812">Transmembrane</keyword>
<evidence type="ECO:0000313" key="2">
    <source>
        <dbReference type="EMBL" id="KUJ56324.1"/>
    </source>
</evidence>
<dbReference type="AlphaFoldDB" id="A0A117KBP4"/>
<name>A0A117KBP4_9FLAO</name>
<dbReference type="Pfam" id="PF07666">
    <property type="entry name" value="MpPF26"/>
    <property type="match status" value="1"/>
</dbReference>
<comment type="caution">
    <text evidence="2">The sequence shown here is derived from an EMBL/GenBank/DDBJ whole genome shotgun (WGS) entry which is preliminary data.</text>
</comment>
<dbReference type="RefSeq" id="WP_050379430.1">
    <property type="nucleotide sequence ID" value="NZ_JBHYEP010000006.1"/>
</dbReference>
<organism evidence="2 3">
    <name type="scientific">Chryseobacterium aquaticum subsp. greenlandense</name>
    <dbReference type="NCBI Taxonomy" id="345663"/>
    <lineage>
        <taxon>Bacteria</taxon>
        <taxon>Pseudomonadati</taxon>
        <taxon>Bacteroidota</taxon>
        <taxon>Flavobacteriia</taxon>
        <taxon>Flavobacteriales</taxon>
        <taxon>Weeksellaceae</taxon>
        <taxon>Chryseobacterium group</taxon>
        <taxon>Chryseobacterium</taxon>
    </lineage>
</organism>
<dbReference type="Proteomes" id="UP000054388">
    <property type="component" value="Unassembled WGS sequence"/>
</dbReference>
<evidence type="ECO:0000256" key="1">
    <source>
        <dbReference type="SAM" id="Phobius"/>
    </source>
</evidence>
<reference evidence="2 3" key="1">
    <citation type="submission" date="2015-10" db="EMBL/GenBank/DDBJ databases">
        <title>Genome sequence of Chryseobacterium greenlandense.</title>
        <authorList>
            <person name="Newman J."/>
            <person name="Fischer K."/>
            <person name="Miller J."/>
        </authorList>
    </citation>
    <scope>NUCLEOTIDE SEQUENCE [LARGE SCALE GENOMIC DNA]</scope>
    <source>
        <strain evidence="2 3">UMB34</strain>
    </source>
</reference>
<keyword evidence="1" id="KW-1133">Transmembrane helix</keyword>
<evidence type="ECO:0000313" key="3">
    <source>
        <dbReference type="Proteomes" id="UP000054388"/>
    </source>
</evidence>
<evidence type="ECO:0008006" key="4">
    <source>
        <dbReference type="Google" id="ProtNLM"/>
    </source>
</evidence>